<dbReference type="RefSeq" id="XP_033176062.1">
    <property type="nucleotide sequence ID" value="XM_033320171.1"/>
</dbReference>
<dbReference type="AlphaFoldDB" id="A0A6P8LC97"/>
<name>A0A6P8LC97_BOMIM</name>
<keyword evidence="1" id="KW-0732">Signal</keyword>
<gene>
    <name evidence="3" type="primary">LOC117151513</name>
</gene>
<dbReference type="GeneID" id="117151513"/>
<evidence type="ECO:0000256" key="1">
    <source>
        <dbReference type="SAM" id="SignalP"/>
    </source>
</evidence>
<feature type="signal peptide" evidence="1">
    <location>
        <begin position="1"/>
        <end position="24"/>
    </location>
</feature>
<organism evidence="2 3">
    <name type="scientific">Bombus impatiens</name>
    <name type="common">Bumblebee</name>
    <dbReference type="NCBI Taxonomy" id="132113"/>
    <lineage>
        <taxon>Eukaryota</taxon>
        <taxon>Metazoa</taxon>
        <taxon>Ecdysozoa</taxon>
        <taxon>Arthropoda</taxon>
        <taxon>Hexapoda</taxon>
        <taxon>Insecta</taxon>
        <taxon>Pterygota</taxon>
        <taxon>Neoptera</taxon>
        <taxon>Endopterygota</taxon>
        <taxon>Hymenoptera</taxon>
        <taxon>Apocrita</taxon>
        <taxon>Aculeata</taxon>
        <taxon>Apoidea</taxon>
        <taxon>Anthophila</taxon>
        <taxon>Apidae</taxon>
        <taxon>Bombus</taxon>
        <taxon>Pyrobombus</taxon>
    </lineage>
</organism>
<reference evidence="3" key="1">
    <citation type="submission" date="2025-08" db="UniProtKB">
        <authorList>
            <consortium name="RefSeq"/>
        </authorList>
    </citation>
    <scope>IDENTIFICATION</scope>
</reference>
<feature type="chain" id="PRO_5027669959" evidence="1">
    <location>
        <begin position="25"/>
        <end position="57"/>
    </location>
</feature>
<protein>
    <submittedName>
        <fullName evidence="3">Melittin-like</fullName>
    </submittedName>
</protein>
<dbReference type="Proteomes" id="UP000515180">
    <property type="component" value="Unplaced"/>
</dbReference>
<accession>A0A6P8LC97</accession>
<sequence length="57" mass="6110">MKAMRFLLCVAVIFMIAFISASNANPEPNPSPEASPEAINIMKILGKLGVALSHLNK</sequence>
<evidence type="ECO:0000313" key="3">
    <source>
        <dbReference type="RefSeq" id="XP_033176062.1"/>
    </source>
</evidence>
<proteinExistence type="predicted"/>
<keyword evidence="2" id="KW-1185">Reference proteome</keyword>
<evidence type="ECO:0000313" key="2">
    <source>
        <dbReference type="Proteomes" id="UP000515180"/>
    </source>
</evidence>